<dbReference type="Gene3D" id="2.60.40.2700">
    <property type="match status" value="1"/>
</dbReference>
<dbReference type="GO" id="GO:0004180">
    <property type="term" value="F:carboxypeptidase activity"/>
    <property type="evidence" value="ECO:0007669"/>
    <property type="project" value="UniProtKB-KW"/>
</dbReference>
<organism evidence="2 3">
    <name type="scientific">Nocardioides luti</name>
    <dbReference type="NCBI Taxonomy" id="2761101"/>
    <lineage>
        <taxon>Bacteria</taxon>
        <taxon>Bacillati</taxon>
        <taxon>Actinomycetota</taxon>
        <taxon>Actinomycetes</taxon>
        <taxon>Propionibacteriales</taxon>
        <taxon>Nocardioidaceae</taxon>
        <taxon>Nocardioides</taxon>
    </lineage>
</organism>
<keyword evidence="3" id="KW-1185">Reference proteome</keyword>
<gene>
    <name evidence="2" type="ORF">H5V45_02900</name>
</gene>
<sequence length="348" mass="36660">MPRLRTSTRPSVWLLTVALAVAGLVSTGAATSTAAAQEPIHIMGTVTDNAGLPVAGAEVQAIVYCGCEGFQTVGETQTADDGTYDLIIAPITSALLQHNDFLVHVAAPAGDHAPEWYDNGVTVFRATNIHVPDGGTATGKDVQLAPGSHINGTVTGPKGAPLAGVAVYVTFADPEDTQWLDPGFGATTAGDGSYDLGPLPASTYHLSFDAPGYGRQRYAGDIVVAEGATITGKDARFGRRVHRGPIHNVERPAILGRPRVGQRVHATPGSWDPERVRTVYRWFVAGKPVARATYASFRPRPRDVGKKLRFQVVAKAYGRTSATAVSPAKRIRKAAPAAATRLEDRPAG</sequence>
<keyword evidence="2" id="KW-0121">Carboxypeptidase</keyword>
<evidence type="ECO:0000313" key="2">
    <source>
        <dbReference type="EMBL" id="MBB6626262.1"/>
    </source>
</evidence>
<dbReference type="EMBL" id="JACKXE010000001">
    <property type="protein sequence ID" value="MBB6626262.1"/>
    <property type="molecule type" value="Genomic_DNA"/>
</dbReference>
<reference evidence="2 3" key="1">
    <citation type="submission" date="2020-08" db="EMBL/GenBank/DDBJ databases">
        <authorList>
            <person name="Seo M.-J."/>
        </authorList>
    </citation>
    <scope>NUCLEOTIDE SEQUENCE [LARGE SCALE GENOMIC DNA]</scope>
    <source>
        <strain evidence="2 3">KIGAM211</strain>
    </source>
</reference>
<keyword evidence="1" id="KW-0732">Signal</keyword>
<keyword evidence="2" id="KW-0378">Hydrolase</keyword>
<keyword evidence="2" id="KW-0645">Protease</keyword>
<dbReference type="Pfam" id="PF13620">
    <property type="entry name" value="CarboxypepD_reg"/>
    <property type="match status" value="1"/>
</dbReference>
<dbReference type="RefSeq" id="WP_185251557.1">
    <property type="nucleotide sequence ID" value="NZ_JACKXE010000001.1"/>
</dbReference>
<name>A0A7X0V9S3_9ACTN</name>
<comment type="caution">
    <text evidence="2">The sequence shown here is derived from an EMBL/GenBank/DDBJ whole genome shotgun (WGS) entry which is preliminary data.</text>
</comment>
<feature type="chain" id="PRO_5039620387" evidence="1">
    <location>
        <begin position="23"/>
        <end position="348"/>
    </location>
</feature>
<dbReference type="Proteomes" id="UP000523955">
    <property type="component" value="Unassembled WGS sequence"/>
</dbReference>
<dbReference type="SUPFAM" id="SSF49452">
    <property type="entry name" value="Starch-binding domain-like"/>
    <property type="match status" value="1"/>
</dbReference>
<dbReference type="AlphaFoldDB" id="A0A7X0V9S3"/>
<accession>A0A7X0V9S3</accession>
<dbReference type="Gene3D" id="2.60.40.1120">
    <property type="entry name" value="Carboxypeptidase-like, regulatory domain"/>
    <property type="match status" value="2"/>
</dbReference>
<feature type="signal peptide" evidence="1">
    <location>
        <begin position="1"/>
        <end position="22"/>
    </location>
</feature>
<proteinExistence type="predicted"/>
<evidence type="ECO:0000256" key="1">
    <source>
        <dbReference type="SAM" id="SignalP"/>
    </source>
</evidence>
<dbReference type="InterPro" id="IPR013784">
    <property type="entry name" value="Carb-bd-like_fold"/>
</dbReference>
<protein>
    <submittedName>
        <fullName evidence="2">Carboxypeptidase regulatory-like domain-containing protein</fullName>
    </submittedName>
</protein>
<evidence type="ECO:0000313" key="3">
    <source>
        <dbReference type="Proteomes" id="UP000523955"/>
    </source>
</evidence>
<dbReference type="GO" id="GO:0030246">
    <property type="term" value="F:carbohydrate binding"/>
    <property type="evidence" value="ECO:0007669"/>
    <property type="project" value="InterPro"/>
</dbReference>